<dbReference type="AlphaFoldDB" id="A0A286IDT0"/>
<evidence type="ECO:0000313" key="2">
    <source>
        <dbReference type="Proteomes" id="UP000219465"/>
    </source>
</evidence>
<dbReference type="InterPro" id="IPR007495">
    <property type="entry name" value="NqrM"/>
</dbReference>
<accession>A0A286IDT0</accession>
<dbReference type="EMBL" id="OCPC01000005">
    <property type="protein sequence ID" value="SOE18231.1"/>
    <property type="molecule type" value="Genomic_DNA"/>
</dbReference>
<keyword evidence="2" id="KW-1185">Reference proteome</keyword>
<evidence type="ECO:0000313" key="1">
    <source>
        <dbReference type="EMBL" id="SOE18231.1"/>
    </source>
</evidence>
<reference evidence="2" key="1">
    <citation type="submission" date="2017-08" db="EMBL/GenBank/DDBJ databases">
        <authorList>
            <person name="Varghese N."/>
            <person name="Submissions S."/>
        </authorList>
    </citation>
    <scope>NUCLEOTIDE SEQUENCE [LARGE SCALE GENOMIC DNA]</scope>
    <source>
        <strain evidence="2">KCTC 23107</strain>
    </source>
</reference>
<organism evidence="1 2">
    <name type="scientific">Hoeflea halophila</name>
    <dbReference type="NCBI Taxonomy" id="714899"/>
    <lineage>
        <taxon>Bacteria</taxon>
        <taxon>Pseudomonadati</taxon>
        <taxon>Pseudomonadota</taxon>
        <taxon>Alphaproteobacteria</taxon>
        <taxon>Hyphomicrobiales</taxon>
        <taxon>Rhizobiaceae</taxon>
        <taxon>Hoeflea</taxon>
    </lineage>
</organism>
<protein>
    <submittedName>
        <fullName evidence="1">Uncharacterized protein DUF539</fullName>
    </submittedName>
</protein>
<gene>
    <name evidence="1" type="ORF">SAMN05877838_3151</name>
</gene>
<dbReference type="Pfam" id="PF04400">
    <property type="entry name" value="NqrM"/>
    <property type="match status" value="1"/>
</dbReference>
<sequence length="58" mass="6032">MSFAIMLLATVLVILLLMAGLTVGPLFGRPPVKGSCGGLACMKATRCQGCTAIKDHRV</sequence>
<dbReference type="RefSeq" id="WP_179759086.1">
    <property type="nucleotide sequence ID" value="NZ_OCPC01000005.1"/>
</dbReference>
<dbReference type="Proteomes" id="UP000219465">
    <property type="component" value="Unassembled WGS sequence"/>
</dbReference>
<proteinExistence type="predicted"/>
<name>A0A286IDT0_9HYPH</name>